<evidence type="ECO:0000259" key="2">
    <source>
        <dbReference type="Pfam" id="PF13966"/>
    </source>
</evidence>
<feature type="domain" description="Reverse transcriptase zinc-binding" evidence="2">
    <location>
        <begin position="153"/>
        <end position="240"/>
    </location>
</feature>
<evidence type="ECO:0000313" key="4">
    <source>
        <dbReference type="Proteomes" id="UP001327560"/>
    </source>
</evidence>
<dbReference type="InterPro" id="IPR002156">
    <property type="entry name" value="RNaseH_domain"/>
</dbReference>
<dbReference type="GO" id="GO:0003676">
    <property type="term" value="F:nucleic acid binding"/>
    <property type="evidence" value="ECO:0007669"/>
    <property type="project" value="InterPro"/>
</dbReference>
<name>A0AAQ3QFV2_9LILI</name>
<evidence type="ECO:0000259" key="1">
    <source>
        <dbReference type="Pfam" id="PF13456"/>
    </source>
</evidence>
<dbReference type="SUPFAM" id="SSF53098">
    <property type="entry name" value="Ribonuclease H-like"/>
    <property type="match status" value="1"/>
</dbReference>
<feature type="domain" description="RNase H type-1" evidence="1">
    <location>
        <begin position="351"/>
        <end position="425"/>
    </location>
</feature>
<evidence type="ECO:0008006" key="5">
    <source>
        <dbReference type="Google" id="ProtNLM"/>
    </source>
</evidence>
<evidence type="ECO:0000313" key="3">
    <source>
        <dbReference type="EMBL" id="WOL07906.1"/>
    </source>
</evidence>
<dbReference type="Pfam" id="PF13966">
    <property type="entry name" value="zf-RVT"/>
    <property type="match status" value="1"/>
</dbReference>
<dbReference type="InterPro" id="IPR044730">
    <property type="entry name" value="RNase_H-like_dom_plant"/>
</dbReference>
<accession>A0AAQ3QFV2</accession>
<gene>
    <name evidence="3" type="ORF">Cni_G16656</name>
</gene>
<dbReference type="InterPro" id="IPR012337">
    <property type="entry name" value="RNaseH-like_sf"/>
</dbReference>
<dbReference type="GO" id="GO:0004523">
    <property type="term" value="F:RNA-DNA hybrid ribonuclease activity"/>
    <property type="evidence" value="ECO:0007669"/>
    <property type="project" value="InterPro"/>
</dbReference>
<dbReference type="CDD" id="cd06222">
    <property type="entry name" value="RNase_H_like"/>
    <property type="match status" value="1"/>
</dbReference>
<proteinExistence type="predicted"/>
<organism evidence="3 4">
    <name type="scientific">Canna indica</name>
    <name type="common">Indian-shot</name>
    <dbReference type="NCBI Taxonomy" id="4628"/>
    <lineage>
        <taxon>Eukaryota</taxon>
        <taxon>Viridiplantae</taxon>
        <taxon>Streptophyta</taxon>
        <taxon>Embryophyta</taxon>
        <taxon>Tracheophyta</taxon>
        <taxon>Spermatophyta</taxon>
        <taxon>Magnoliopsida</taxon>
        <taxon>Liliopsida</taxon>
        <taxon>Zingiberales</taxon>
        <taxon>Cannaceae</taxon>
        <taxon>Canna</taxon>
    </lineage>
</organism>
<dbReference type="Pfam" id="PF13456">
    <property type="entry name" value="RVT_3"/>
    <property type="match status" value="1"/>
</dbReference>
<dbReference type="AlphaFoldDB" id="A0AAQ3QFV2"/>
<dbReference type="Gene3D" id="3.30.420.10">
    <property type="entry name" value="Ribonuclease H-like superfamily/Ribonuclease H"/>
    <property type="match status" value="1"/>
</dbReference>
<dbReference type="InterPro" id="IPR026960">
    <property type="entry name" value="RVT-Znf"/>
</dbReference>
<reference evidence="3 4" key="1">
    <citation type="submission" date="2023-10" db="EMBL/GenBank/DDBJ databases">
        <title>Chromosome-scale genome assembly provides insights into flower coloration mechanisms of Canna indica.</title>
        <authorList>
            <person name="Li C."/>
        </authorList>
    </citation>
    <scope>NUCLEOTIDE SEQUENCE [LARGE SCALE GENOMIC DNA]</scope>
    <source>
        <tissue evidence="3">Flower</tissue>
    </source>
</reference>
<sequence>MKVNRKAMSAIRVLLLMNEERSNWCSLYRAKCGGFHPWIKNQCKLKSPQAKAIQNCIFDLKEGFRTGVVSIDLWNDPWLDVIPLRWWPTMFDVTELSKISKVEKLMEKGEWILEKIDVLFGNMLIDRIKGLKIGKQTEKGKWVWGSSRNGELTVRKAYQVLKDNNDGTEDMNFDWKRMWSLKVGERVKYFLWKLAWGRLPTSGWPYKFSGNEEDKCFICNKGLDVQNHIFFQYEIVDEYWRLVEKRMRINFKHRDSWMEGGWLMKGEGFDLVSAEGLLAFIAKFFWLFWKNRNKVKYEEVAWNIGSIFNKALNETLVFLNKMADQEQKKPDELLKKDEDVRMMQSRCCLMVDGAWKEGVFAGCGFVVMQNNHVVMKGQGLEIAECPLHAELKAIWFGLDNVRKKGIRNLLVLTDCSNALKLIRGDDEVP</sequence>
<dbReference type="Proteomes" id="UP001327560">
    <property type="component" value="Chromosome 5"/>
</dbReference>
<keyword evidence="4" id="KW-1185">Reference proteome</keyword>
<dbReference type="InterPro" id="IPR036397">
    <property type="entry name" value="RNaseH_sf"/>
</dbReference>
<protein>
    <recommendedName>
        <fullName evidence="5">RNase H type-1 domain-containing protein</fullName>
    </recommendedName>
</protein>
<dbReference type="EMBL" id="CP136894">
    <property type="protein sequence ID" value="WOL07906.1"/>
    <property type="molecule type" value="Genomic_DNA"/>
</dbReference>